<evidence type="ECO:0000259" key="1">
    <source>
        <dbReference type="Pfam" id="PF13700"/>
    </source>
</evidence>
<reference evidence="2" key="1">
    <citation type="journal article" date="2015" name="Nature">
        <title>Complex archaea that bridge the gap between prokaryotes and eukaryotes.</title>
        <authorList>
            <person name="Spang A."/>
            <person name="Saw J.H."/>
            <person name="Jorgensen S.L."/>
            <person name="Zaremba-Niedzwiedzka K."/>
            <person name="Martijn J."/>
            <person name="Lind A.E."/>
            <person name="van Eijk R."/>
            <person name="Schleper C."/>
            <person name="Guy L."/>
            <person name="Ettema T.J."/>
        </authorList>
    </citation>
    <scope>NUCLEOTIDE SEQUENCE</scope>
</reference>
<gene>
    <name evidence="2" type="ORF">LCGC14_1541030</name>
</gene>
<dbReference type="EMBL" id="LAZR01011664">
    <property type="protein sequence ID" value="KKM60520.1"/>
    <property type="molecule type" value="Genomic_DNA"/>
</dbReference>
<accession>A0A0F9L933</accession>
<feature type="domain" description="DUF4158" evidence="1">
    <location>
        <begin position="6"/>
        <end position="82"/>
    </location>
</feature>
<protein>
    <recommendedName>
        <fullName evidence="1">DUF4158 domain-containing protein</fullName>
    </recommendedName>
</protein>
<comment type="caution">
    <text evidence="2">The sequence shown here is derived from an EMBL/GenBank/DDBJ whole genome shotgun (WGS) entry which is preliminary data.</text>
</comment>
<dbReference type="InterPro" id="IPR025296">
    <property type="entry name" value="DUF4158"/>
</dbReference>
<proteinExistence type="predicted"/>
<organism evidence="2">
    <name type="scientific">marine sediment metagenome</name>
    <dbReference type="NCBI Taxonomy" id="412755"/>
    <lineage>
        <taxon>unclassified sequences</taxon>
        <taxon>metagenomes</taxon>
        <taxon>ecological metagenomes</taxon>
    </lineage>
</organism>
<dbReference type="Pfam" id="PF13700">
    <property type="entry name" value="DUF4158"/>
    <property type="match status" value="1"/>
</dbReference>
<dbReference type="AlphaFoldDB" id="A0A0F9L933"/>
<evidence type="ECO:0000313" key="2">
    <source>
        <dbReference type="EMBL" id="KKM60520.1"/>
    </source>
</evidence>
<sequence>MAAIYQTAHPRIKSDITPNELGHVYTPTAEDLEFALHHCKRTSAAFLGLLIQLKTTQQLGRFVPLGEIPKVIIAHIKNQCRSRVTLWTSPIFVDVWQGNKLVLLGYTNKTVMGMLKWNTNEQQLRIVFSLKGF</sequence>
<name>A0A0F9L933_9ZZZZ</name>